<dbReference type="Proteomes" id="UP000499080">
    <property type="component" value="Unassembled WGS sequence"/>
</dbReference>
<feature type="region of interest" description="Disordered" evidence="1">
    <location>
        <begin position="72"/>
        <end position="139"/>
    </location>
</feature>
<evidence type="ECO:0000313" key="3">
    <source>
        <dbReference type="Proteomes" id="UP000499080"/>
    </source>
</evidence>
<proteinExistence type="predicted"/>
<evidence type="ECO:0000313" key="2">
    <source>
        <dbReference type="EMBL" id="GBN54178.1"/>
    </source>
</evidence>
<organism evidence="2 3">
    <name type="scientific">Araneus ventricosus</name>
    <name type="common">Orbweaver spider</name>
    <name type="synonym">Epeira ventricosa</name>
    <dbReference type="NCBI Taxonomy" id="182803"/>
    <lineage>
        <taxon>Eukaryota</taxon>
        <taxon>Metazoa</taxon>
        <taxon>Ecdysozoa</taxon>
        <taxon>Arthropoda</taxon>
        <taxon>Chelicerata</taxon>
        <taxon>Arachnida</taxon>
        <taxon>Araneae</taxon>
        <taxon>Araneomorphae</taxon>
        <taxon>Entelegynae</taxon>
        <taxon>Araneoidea</taxon>
        <taxon>Araneidae</taxon>
        <taxon>Araneus</taxon>
    </lineage>
</organism>
<dbReference type="AlphaFoldDB" id="A0A4Y2PQI1"/>
<protein>
    <submittedName>
        <fullName evidence="2">Uncharacterized protein</fullName>
    </submittedName>
</protein>
<comment type="caution">
    <text evidence="2">The sequence shown here is derived from an EMBL/GenBank/DDBJ whole genome shotgun (WGS) entry which is preliminary data.</text>
</comment>
<feature type="compositionally biased region" description="Polar residues" evidence="1">
    <location>
        <begin position="95"/>
        <end position="110"/>
    </location>
</feature>
<gene>
    <name evidence="2" type="ORF">AVEN_36176_1</name>
</gene>
<evidence type="ECO:0000256" key="1">
    <source>
        <dbReference type="SAM" id="MobiDB-lite"/>
    </source>
</evidence>
<keyword evidence="3" id="KW-1185">Reference proteome</keyword>
<dbReference type="EMBL" id="BGPR01012034">
    <property type="protein sequence ID" value="GBN54178.1"/>
    <property type="molecule type" value="Genomic_DNA"/>
</dbReference>
<sequence length="139" mass="15806">MKKPGKSVEIVPFVMGSCGTWDPQNDSFMRNLCSRSYLKLFQKLCVSDTLRWSRDLFIEHVTGVRQYDPAAFPTTNFKYRPEEPGETDPLAPQRPTGNQQSSARPSTRVRSPTENHESAQDFQRGSCSPTPYMRADSLE</sequence>
<feature type="compositionally biased region" description="Polar residues" evidence="1">
    <location>
        <begin position="120"/>
        <end position="129"/>
    </location>
</feature>
<dbReference type="OrthoDB" id="6432657at2759"/>
<reference evidence="2 3" key="1">
    <citation type="journal article" date="2019" name="Sci. Rep.">
        <title>Orb-weaving spider Araneus ventricosus genome elucidates the spidroin gene catalogue.</title>
        <authorList>
            <person name="Kono N."/>
            <person name="Nakamura H."/>
            <person name="Ohtoshi R."/>
            <person name="Moran D.A.P."/>
            <person name="Shinohara A."/>
            <person name="Yoshida Y."/>
            <person name="Fujiwara M."/>
            <person name="Mori M."/>
            <person name="Tomita M."/>
            <person name="Arakawa K."/>
        </authorList>
    </citation>
    <scope>NUCLEOTIDE SEQUENCE [LARGE SCALE GENOMIC DNA]</scope>
</reference>
<name>A0A4Y2PQI1_ARAVE</name>
<accession>A0A4Y2PQI1</accession>